<sequence length="138" mass="15663">MEVDRGGKNKVKSAVLDTNVLIYVFTQKVDILDQLRELGFKKFLIPDKVFEELKNLSISLTGKEKRAAKLAIKLIESCKDCEIVESNAVGTDDALLQVAKKFKATLITNDKNLRRRANEEGVETGYLREMKFVEIEEI</sequence>
<gene>
    <name evidence="2" type="ordered locus">Ferp_1641</name>
</gene>
<dbReference type="InterPro" id="IPR041120">
    <property type="entry name" value="PIN_9"/>
</dbReference>
<evidence type="ECO:0000259" key="1">
    <source>
        <dbReference type="SMART" id="SM00670"/>
    </source>
</evidence>
<dbReference type="PaxDb" id="589924-Ferp_1641"/>
<name>D3RZ76_FERPA</name>
<dbReference type="HOGENOM" id="CLU_107892_1_0_2"/>
<dbReference type="Gene3D" id="3.40.50.1010">
    <property type="entry name" value="5'-nuclease"/>
    <property type="match status" value="1"/>
</dbReference>
<reference evidence="2 3" key="2">
    <citation type="journal article" date="2011" name="Stand. Genomic Sci.">
        <title>Complete genome sequence of Ferroglobus placidus AEDII12DO.</title>
        <authorList>
            <person name="Anderson I."/>
            <person name="Risso C."/>
            <person name="Holmes D."/>
            <person name="Lucas S."/>
            <person name="Copeland A."/>
            <person name="Lapidus A."/>
            <person name="Cheng J.F."/>
            <person name="Bruce D."/>
            <person name="Goodwin L."/>
            <person name="Pitluck S."/>
            <person name="Saunders E."/>
            <person name="Brettin T."/>
            <person name="Detter J.C."/>
            <person name="Han C."/>
            <person name="Tapia R."/>
            <person name="Larimer F."/>
            <person name="Land M."/>
            <person name="Hauser L."/>
            <person name="Woyke T."/>
            <person name="Lovley D."/>
            <person name="Kyrpides N."/>
            <person name="Ivanova N."/>
        </authorList>
    </citation>
    <scope>NUCLEOTIDE SEQUENCE [LARGE SCALE GENOMIC DNA]</scope>
    <source>
        <strain evidence="3">DSM 10642 / AEDII12DO</strain>
    </source>
</reference>
<evidence type="ECO:0000313" key="3">
    <source>
        <dbReference type="Proteomes" id="UP000002613"/>
    </source>
</evidence>
<keyword evidence="3" id="KW-1185">Reference proteome</keyword>
<dbReference type="InterPro" id="IPR029060">
    <property type="entry name" value="PIN-like_dom_sf"/>
</dbReference>
<dbReference type="CDD" id="cd09879">
    <property type="entry name" value="PIN_VapC_AF0591-like"/>
    <property type="match status" value="1"/>
</dbReference>
<dbReference type="SUPFAM" id="SSF88723">
    <property type="entry name" value="PIN domain-like"/>
    <property type="match status" value="1"/>
</dbReference>
<accession>D3RZ76</accession>
<dbReference type="STRING" id="589924.Ferp_1641"/>
<dbReference type="EMBL" id="CP001899">
    <property type="protein sequence ID" value="ADC65789.1"/>
    <property type="molecule type" value="Genomic_DNA"/>
</dbReference>
<dbReference type="Pfam" id="PF18477">
    <property type="entry name" value="PIN_9"/>
    <property type="match status" value="1"/>
</dbReference>
<dbReference type="KEGG" id="fpl:Ferp_1641"/>
<dbReference type="RefSeq" id="WP_012966129.1">
    <property type="nucleotide sequence ID" value="NC_013849.1"/>
</dbReference>
<dbReference type="AlphaFoldDB" id="D3RZ76"/>
<dbReference type="eggNOG" id="arCOG04312">
    <property type="taxonomic scope" value="Archaea"/>
</dbReference>
<feature type="domain" description="PIN" evidence="1">
    <location>
        <begin position="12"/>
        <end position="115"/>
    </location>
</feature>
<organism evidence="2 3">
    <name type="scientific">Ferroglobus placidus (strain DSM 10642 / AEDII12DO)</name>
    <dbReference type="NCBI Taxonomy" id="589924"/>
    <lineage>
        <taxon>Archaea</taxon>
        <taxon>Methanobacteriati</taxon>
        <taxon>Methanobacteriota</taxon>
        <taxon>Archaeoglobi</taxon>
        <taxon>Archaeoglobales</taxon>
        <taxon>Archaeoglobaceae</taxon>
        <taxon>Ferroglobus</taxon>
    </lineage>
</organism>
<evidence type="ECO:0000313" key="2">
    <source>
        <dbReference type="EMBL" id="ADC65789.1"/>
    </source>
</evidence>
<reference evidence="3" key="1">
    <citation type="submission" date="2010-02" db="EMBL/GenBank/DDBJ databases">
        <title>Complete sequence of Ferroglobus placidus DSM 10642.</title>
        <authorList>
            <consortium name="US DOE Joint Genome Institute"/>
            <person name="Lucas S."/>
            <person name="Copeland A."/>
            <person name="Lapidus A."/>
            <person name="Cheng J.-F."/>
            <person name="Bruce D."/>
            <person name="Goodwin L."/>
            <person name="Pitluck S."/>
            <person name="Saunders E."/>
            <person name="Brettin T."/>
            <person name="Detter J.C."/>
            <person name="Han C."/>
            <person name="Tapia R."/>
            <person name="Larimer F."/>
            <person name="Land M."/>
            <person name="Hauser L."/>
            <person name="Kyrpides N."/>
            <person name="Ivanova N."/>
            <person name="Holmes D."/>
            <person name="Lovley D."/>
            <person name="Kyrpides N."/>
            <person name="Anderson I.J."/>
            <person name="Woyke T."/>
        </authorList>
    </citation>
    <scope>NUCLEOTIDE SEQUENCE [LARGE SCALE GENOMIC DNA]</scope>
    <source>
        <strain evidence="3">DSM 10642 / AEDII12DO</strain>
    </source>
</reference>
<dbReference type="InterPro" id="IPR002716">
    <property type="entry name" value="PIN_dom"/>
</dbReference>
<dbReference type="OrthoDB" id="15280at2157"/>
<dbReference type="GeneID" id="8779165"/>
<dbReference type="SMART" id="SM00670">
    <property type="entry name" value="PINc"/>
    <property type="match status" value="1"/>
</dbReference>
<proteinExistence type="predicted"/>
<protein>
    <submittedName>
        <fullName evidence="2">Nucleotide binding protein PINc</fullName>
    </submittedName>
</protein>
<dbReference type="Proteomes" id="UP000002613">
    <property type="component" value="Chromosome"/>
</dbReference>